<evidence type="ECO:0000313" key="2">
    <source>
        <dbReference type="Proteomes" id="UP001162480"/>
    </source>
</evidence>
<gene>
    <name evidence="1" type="ORF">OCTVUL_1B023214</name>
</gene>
<dbReference type="AlphaFoldDB" id="A0AA36B0A6"/>
<keyword evidence="2" id="KW-1185">Reference proteome</keyword>
<reference evidence="1" key="1">
    <citation type="submission" date="2023-08" db="EMBL/GenBank/DDBJ databases">
        <authorList>
            <person name="Alioto T."/>
            <person name="Alioto T."/>
            <person name="Gomez Garrido J."/>
        </authorList>
    </citation>
    <scope>NUCLEOTIDE SEQUENCE</scope>
</reference>
<evidence type="ECO:0000313" key="1">
    <source>
        <dbReference type="EMBL" id="CAI9725583.1"/>
    </source>
</evidence>
<protein>
    <submittedName>
        <fullName evidence="1">Uncharacterized protein</fullName>
    </submittedName>
</protein>
<dbReference type="Proteomes" id="UP001162480">
    <property type="component" value="Chromosome 7"/>
</dbReference>
<name>A0AA36B0A6_OCTVU</name>
<proteinExistence type="predicted"/>
<dbReference type="EMBL" id="OX597820">
    <property type="protein sequence ID" value="CAI9725583.1"/>
    <property type="molecule type" value="Genomic_DNA"/>
</dbReference>
<organism evidence="1 2">
    <name type="scientific">Octopus vulgaris</name>
    <name type="common">Common octopus</name>
    <dbReference type="NCBI Taxonomy" id="6645"/>
    <lineage>
        <taxon>Eukaryota</taxon>
        <taxon>Metazoa</taxon>
        <taxon>Spiralia</taxon>
        <taxon>Lophotrochozoa</taxon>
        <taxon>Mollusca</taxon>
        <taxon>Cephalopoda</taxon>
        <taxon>Coleoidea</taxon>
        <taxon>Octopodiformes</taxon>
        <taxon>Octopoda</taxon>
        <taxon>Incirrata</taxon>
        <taxon>Octopodidae</taxon>
        <taxon>Octopus</taxon>
    </lineage>
</organism>
<sequence>MSSYLLATRRSKPSDVMNIDTMTLLIHETLNVRHNIQKLQAHRLAVFLTISSKLNKSDFADQPYHYERCSNVNEDHFPTSQFDTEQICEMKALLISHNEPSSGS</sequence>
<accession>A0AA36B0A6</accession>